<dbReference type="EMBL" id="JACJQY010000069">
    <property type="protein sequence ID" value="MBD2319857.1"/>
    <property type="molecule type" value="Genomic_DNA"/>
</dbReference>
<proteinExistence type="predicted"/>
<evidence type="ECO:0000313" key="3">
    <source>
        <dbReference type="Proteomes" id="UP000618445"/>
    </source>
</evidence>
<feature type="transmembrane region" description="Helical" evidence="1">
    <location>
        <begin position="93"/>
        <end position="122"/>
    </location>
</feature>
<keyword evidence="1" id="KW-1133">Transmembrane helix</keyword>
<keyword evidence="3" id="KW-1185">Reference proteome</keyword>
<name>A0ABR8CGJ7_9CYAN</name>
<feature type="transmembrane region" description="Helical" evidence="1">
    <location>
        <begin position="63"/>
        <end position="86"/>
    </location>
</feature>
<feature type="transmembrane region" description="Helical" evidence="1">
    <location>
        <begin position="183"/>
        <end position="204"/>
    </location>
</feature>
<keyword evidence="1" id="KW-0812">Transmembrane</keyword>
<evidence type="ECO:0000313" key="2">
    <source>
        <dbReference type="EMBL" id="MBD2319857.1"/>
    </source>
</evidence>
<feature type="transmembrane region" description="Helical" evidence="1">
    <location>
        <begin position="142"/>
        <end position="163"/>
    </location>
</feature>
<gene>
    <name evidence="2" type="ORF">H6G05_23840</name>
</gene>
<evidence type="ECO:0000256" key="1">
    <source>
        <dbReference type="SAM" id="Phobius"/>
    </source>
</evidence>
<feature type="transmembrane region" description="Helical" evidence="1">
    <location>
        <begin position="12"/>
        <end position="43"/>
    </location>
</feature>
<comment type="caution">
    <text evidence="2">The sequence shown here is derived from an EMBL/GenBank/DDBJ whole genome shotgun (WGS) entry which is preliminary data.</text>
</comment>
<feature type="transmembrane region" description="Helical" evidence="1">
    <location>
        <begin position="210"/>
        <end position="233"/>
    </location>
</feature>
<dbReference type="RefSeq" id="WP_190582289.1">
    <property type="nucleotide sequence ID" value="NZ_CAWPQU010000066.1"/>
</dbReference>
<dbReference type="PROSITE" id="PS51257">
    <property type="entry name" value="PROKAR_LIPOPROTEIN"/>
    <property type="match status" value="1"/>
</dbReference>
<accession>A0ABR8CGJ7</accession>
<dbReference type="Proteomes" id="UP000618445">
    <property type="component" value="Unassembled WGS sequence"/>
</dbReference>
<keyword evidence="1" id="KW-0472">Membrane</keyword>
<sequence length="266" mass="29283">MQKQRALSAVGLWWRWVLATIIGAVIGNIFGIAACLAGVYYLSDRLMDLRVCDTGFGSLNCPVSTGIVSGAIMVGVFVSLMQYLVLRRFFKSPIWWILVSTFGWTWIGFAATSLAFTAQFGFAINPDGSFTASNIIDRIPLLAVNSLWLVLAGTTLGILQWLVLWNGRNTKFPDAKFLKGRSLLWIVVNVVLVTCMAVALITTFRGQGNLYGILLFFLGFTPFYATITGATLVKMHLHKLPKVNEKVDANYPSPSPSSEGIKEPDF</sequence>
<organism evidence="2 3">
    <name type="scientific">Phormidium tenue FACHB-1050</name>
    <dbReference type="NCBI Taxonomy" id="2692857"/>
    <lineage>
        <taxon>Bacteria</taxon>
        <taxon>Bacillati</taxon>
        <taxon>Cyanobacteriota</taxon>
        <taxon>Cyanophyceae</taxon>
        <taxon>Oscillatoriophycideae</taxon>
        <taxon>Oscillatoriales</taxon>
        <taxon>Oscillatoriaceae</taxon>
        <taxon>Phormidium</taxon>
    </lineage>
</organism>
<reference evidence="2 3" key="1">
    <citation type="journal article" date="2020" name="ISME J.">
        <title>Comparative genomics reveals insights into cyanobacterial evolution and habitat adaptation.</title>
        <authorList>
            <person name="Chen M.Y."/>
            <person name="Teng W.K."/>
            <person name="Zhao L."/>
            <person name="Hu C.X."/>
            <person name="Zhou Y.K."/>
            <person name="Han B.P."/>
            <person name="Song L.R."/>
            <person name="Shu W.S."/>
        </authorList>
    </citation>
    <scope>NUCLEOTIDE SEQUENCE [LARGE SCALE GENOMIC DNA]</scope>
    <source>
        <strain evidence="2 3">FACHB-1050</strain>
    </source>
</reference>
<protein>
    <submittedName>
        <fullName evidence="2">Uncharacterized protein</fullName>
    </submittedName>
</protein>